<sequence length="780" mass="86384">MAPPLPQVAVCAVILVLVLLQGALYARRSTWVITQPLASSGGVVSVPESVAGAVPPPGAAFPSAEQVLRRAGMRRLDPPTANASASQAPPSGKDCGEASGEFPRHRILIVHEQHLQSMGCDVRLLRFVKDLVYLNQEVSMLFRGSTPAKLRQPKSKQLASILHIDGFEEDQLRKGLRDPPGLYEWTNATRFAQLVSKGHFNIVIIFLWFWYDPQPSVAELVLPVLRAYAPADKQPFVAVLSDDAHAIRSSRLGEVEIHPSTREGYMERARNYWLRQKSMYQMIDMALYISAMDAVAEEESYPFVPHYRLLRMPIRAFRILSKNMPAPMQDRAFLRTVNIGFIGNGLTPTNHLGIQWFLEHCWEDVRRQLPGVRMRLIGRPPGEKTVKGVQMPCVRTEDAHCGWAWGTQYAGSEQANGIDEMGYLSAEGLLEEVLSWRLMIVPVLRTTGVNTKILVALELGVPLVITPVAASPFDIPDNETVVAFASQALDFTQQVVRVYTTSWLWTHLSRVSRQHWENLASHDPARNDVRNVLVTACRATGPTHHLPGWTPPRIANEPATPQLQLAARGARRGGQGGAGGSARPRRSPRCFGNGTSGEAPLLMVGAFSAEMVLPRFNYFLLEVWRAICRHCALVCMMRREGAPYSLARGAAEPPVDLLIDPHWSLPLERLDGVGHRLVFYAWDPGKMGRMFHHAGNMLEMVGPAERTVAQALRRPATAAVVQINKEMRSSGGFVYSWRKALGHLGMSKPAVQGIVQAHIMRFAANWTAHLSATTALHKSG</sequence>
<proteinExistence type="predicted"/>
<reference evidence="3" key="1">
    <citation type="submission" date="2021-01" db="EMBL/GenBank/DDBJ databases">
        <authorList>
            <person name="Corre E."/>
            <person name="Pelletier E."/>
            <person name="Niang G."/>
            <person name="Scheremetjew M."/>
            <person name="Finn R."/>
            <person name="Kale V."/>
            <person name="Holt S."/>
            <person name="Cochrane G."/>
            <person name="Meng A."/>
            <person name="Brown T."/>
            <person name="Cohen L."/>
        </authorList>
    </citation>
    <scope>NUCLEOTIDE SEQUENCE</scope>
    <source>
        <strain evidence="3">379</strain>
    </source>
</reference>
<protein>
    <recommendedName>
        <fullName evidence="4">Glycosyl transferase family 1 domain-containing protein</fullName>
    </recommendedName>
</protein>
<dbReference type="SUPFAM" id="SSF53756">
    <property type="entry name" value="UDP-Glycosyltransferase/glycogen phosphorylase"/>
    <property type="match status" value="1"/>
</dbReference>
<evidence type="ECO:0008006" key="4">
    <source>
        <dbReference type="Google" id="ProtNLM"/>
    </source>
</evidence>
<dbReference type="EMBL" id="HBIR01000800">
    <property type="protein sequence ID" value="CAE0521065.1"/>
    <property type="molecule type" value="Transcribed_RNA"/>
</dbReference>
<feature type="region of interest" description="Disordered" evidence="1">
    <location>
        <begin position="567"/>
        <end position="590"/>
    </location>
</feature>
<organism evidence="3">
    <name type="scientific">Emiliania huxleyi</name>
    <name type="common">Coccolithophore</name>
    <name type="synonym">Pontosphaera huxleyi</name>
    <dbReference type="NCBI Taxonomy" id="2903"/>
    <lineage>
        <taxon>Eukaryota</taxon>
        <taxon>Haptista</taxon>
        <taxon>Haptophyta</taxon>
        <taxon>Prymnesiophyceae</taxon>
        <taxon>Isochrysidales</taxon>
        <taxon>Noelaerhabdaceae</taxon>
        <taxon>Emiliania</taxon>
    </lineage>
</organism>
<name>A0A7S3RDR0_EMIHU</name>
<accession>A0A7S3RDR0</accession>
<evidence type="ECO:0000256" key="1">
    <source>
        <dbReference type="SAM" id="MobiDB-lite"/>
    </source>
</evidence>
<gene>
    <name evidence="3" type="ORF">EHUX00137_LOCUS559</name>
</gene>
<feature type="signal peptide" evidence="2">
    <location>
        <begin position="1"/>
        <end position="26"/>
    </location>
</feature>
<evidence type="ECO:0000256" key="2">
    <source>
        <dbReference type="SAM" id="SignalP"/>
    </source>
</evidence>
<dbReference type="Pfam" id="PF13692">
    <property type="entry name" value="Glyco_trans_1_4"/>
    <property type="match status" value="1"/>
</dbReference>
<feature type="region of interest" description="Disordered" evidence="1">
    <location>
        <begin position="77"/>
        <end position="98"/>
    </location>
</feature>
<keyword evidence="2" id="KW-0732">Signal</keyword>
<dbReference type="AlphaFoldDB" id="A0A7S3RDR0"/>
<feature type="chain" id="PRO_5030504986" description="Glycosyl transferase family 1 domain-containing protein" evidence="2">
    <location>
        <begin position="27"/>
        <end position="780"/>
    </location>
</feature>
<evidence type="ECO:0000313" key="3">
    <source>
        <dbReference type="EMBL" id="CAE0521065.1"/>
    </source>
</evidence>